<keyword evidence="4" id="KW-1185">Reference proteome</keyword>
<protein>
    <submittedName>
        <fullName evidence="3">Sulfur carrier protein ThiS adenylyltransferase</fullName>
    </submittedName>
    <submittedName>
        <fullName evidence="2">Thiamine biosynthesis protein ThiF</fullName>
    </submittedName>
</protein>
<feature type="domain" description="THIF-type NAD/FAD binding fold" evidence="1">
    <location>
        <begin position="11"/>
        <end position="150"/>
    </location>
</feature>
<dbReference type="InterPro" id="IPR045886">
    <property type="entry name" value="ThiF/MoeB/HesA"/>
</dbReference>
<dbReference type="InterPro" id="IPR000594">
    <property type="entry name" value="ThiF_NAD_FAD-bd"/>
</dbReference>
<dbReference type="InterPro" id="IPR035985">
    <property type="entry name" value="Ubiquitin-activating_enz"/>
</dbReference>
<dbReference type="AlphaFoldDB" id="A0A126QMV1"/>
<keyword evidence="3" id="KW-0808">Transferase</keyword>
<dbReference type="InterPro" id="IPR012729">
    <property type="entry name" value="ThiF_fam2"/>
</dbReference>
<dbReference type="KEGG" id="dej:AWY79_09940"/>
<accession>A0A126QMV1</accession>
<evidence type="ECO:0000313" key="4">
    <source>
        <dbReference type="Proteomes" id="UP000055611"/>
    </source>
</evidence>
<dbReference type="GO" id="GO:0061504">
    <property type="term" value="P:cyclic threonylcarbamoyladenosine biosynthetic process"/>
    <property type="evidence" value="ECO:0007669"/>
    <property type="project" value="TreeGrafter"/>
</dbReference>
<proteinExistence type="predicted"/>
<name>A0A126QMV1_9BACT</name>
<dbReference type="PANTHER" id="PTHR43267:SF3">
    <property type="entry name" value="THIF PROTEIN"/>
    <property type="match status" value="1"/>
</dbReference>
<organism evidence="3 5">
    <name type="scientific">Pseudodesulfovibrio indicus</name>
    <dbReference type="NCBI Taxonomy" id="1716143"/>
    <lineage>
        <taxon>Bacteria</taxon>
        <taxon>Pseudomonadati</taxon>
        <taxon>Thermodesulfobacteriota</taxon>
        <taxon>Desulfovibrionia</taxon>
        <taxon>Desulfovibrionales</taxon>
        <taxon>Desulfovibrionaceae</taxon>
    </lineage>
</organism>
<evidence type="ECO:0000313" key="5">
    <source>
        <dbReference type="Proteomes" id="UP000295506"/>
    </source>
</evidence>
<evidence type="ECO:0000313" key="3">
    <source>
        <dbReference type="EMBL" id="TDT89804.1"/>
    </source>
</evidence>
<reference evidence="2 4" key="1">
    <citation type="journal article" date="2016" name="Front. Microbiol.">
        <title>Genome Sequence of the Piezophilic, Mesophilic Sulfate-Reducing Bacterium Desulfovibrio indicus J2T.</title>
        <authorList>
            <person name="Cao J."/>
            <person name="Maignien L."/>
            <person name="Shao Z."/>
            <person name="Alain K."/>
            <person name="Jebbar M."/>
        </authorList>
    </citation>
    <scope>NUCLEOTIDE SEQUENCE [LARGE SCALE GENOMIC DNA]</scope>
    <source>
        <strain evidence="2 4">J2</strain>
    </source>
</reference>
<dbReference type="Pfam" id="PF00899">
    <property type="entry name" value="ThiF"/>
    <property type="match status" value="1"/>
</dbReference>
<dbReference type="EMBL" id="CP014206">
    <property type="protein sequence ID" value="AMK11413.1"/>
    <property type="molecule type" value="Genomic_DNA"/>
</dbReference>
<evidence type="ECO:0000313" key="2">
    <source>
        <dbReference type="EMBL" id="AMK11413.1"/>
    </source>
</evidence>
<dbReference type="NCBIfam" id="TIGR02354">
    <property type="entry name" value="thiF_fam2"/>
    <property type="match status" value="1"/>
</dbReference>
<dbReference type="Proteomes" id="UP000295506">
    <property type="component" value="Unassembled WGS sequence"/>
</dbReference>
<dbReference type="EMBL" id="SOBK01000003">
    <property type="protein sequence ID" value="TDT89804.1"/>
    <property type="molecule type" value="Genomic_DNA"/>
</dbReference>
<dbReference type="GO" id="GO:0016779">
    <property type="term" value="F:nucleotidyltransferase activity"/>
    <property type="evidence" value="ECO:0007669"/>
    <property type="project" value="UniProtKB-KW"/>
</dbReference>
<evidence type="ECO:0000259" key="1">
    <source>
        <dbReference type="Pfam" id="PF00899"/>
    </source>
</evidence>
<dbReference type="SUPFAM" id="SSF69572">
    <property type="entry name" value="Activating enzymes of the ubiquitin-like proteins"/>
    <property type="match status" value="1"/>
</dbReference>
<dbReference type="Proteomes" id="UP000055611">
    <property type="component" value="Chromosome"/>
</dbReference>
<reference evidence="3 5" key="2">
    <citation type="submission" date="2019-03" db="EMBL/GenBank/DDBJ databases">
        <title>Genomic Encyclopedia of Type Strains, Phase IV (KMG-IV): sequencing the most valuable type-strain genomes for metagenomic binning, comparative biology and taxonomic classification.</title>
        <authorList>
            <person name="Goeker M."/>
        </authorList>
    </citation>
    <scope>NUCLEOTIDE SEQUENCE [LARGE SCALE GENOMIC DNA]</scope>
    <source>
        <strain evidence="3 5">DSM 101483</strain>
    </source>
</reference>
<dbReference type="NCBIfam" id="NF006395">
    <property type="entry name" value="PRK08644.1"/>
    <property type="match status" value="1"/>
</dbReference>
<dbReference type="GO" id="GO:0061503">
    <property type="term" value="F:tRNA threonylcarbamoyladenosine dehydratase"/>
    <property type="evidence" value="ECO:0007669"/>
    <property type="project" value="TreeGrafter"/>
</dbReference>
<sequence>MNDVEQGIATHLGEARLRFLQHFTIGIAGCGGLGSNCAMHLVRSGFKKFVLVDFDRVEFSNLNRQAFTRDQVGQFKADALAANMRAVNPDLEIGAHIERVDLTLVKRIFIGCEAVVEAFDRPAAKQRLVEALLPTGCLVVSASGIGGCGNGDALVTHKVRDNFYLVGDGVTECAGDTPPLSPRVGIAAAKQADVILTYFLDRFAIEGVA</sequence>
<dbReference type="OrthoDB" id="9804286at2"/>
<dbReference type="PANTHER" id="PTHR43267">
    <property type="entry name" value="TRNA THREONYLCARBAMOYLADENOSINE DEHYDRATASE"/>
    <property type="match status" value="1"/>
</dbReference>
<dbReference type="Gene3D" id="3.40.50.720">
    <property type="entry name" value="NAD(P)-binding Rossmann-like Domain"/>
    <property type="match status" value="1"/>
</dbReference>
<gene>
    <name evidence="2" type="ORF">AWY79_09940</name>
    <name evidence="3" type="ORF">EDC59_103101</name>
</gene>
<keyword evidence="3" id="KW-0548">Nucleotidyltransferase</keyword>
<dbReference type="GO" id="GO:0008641">
    <property type="term" value="F:ubiquitin-like modifier activating enzyme activity"/>
    <property type="evidence" value="ECO:0007669"/>
    <property type="project" value="InterPro"/>
</dbReference>
<dbReference type="RefSeq" id="WP_066803070.1">
    <property type="nucleotide sequence ID" value="NZ_CP014206.1"/>
</dbReference>